<dbReference type="PANTHER" id="PTHR35368:SF1">
    <property type="entry name" value="HYDROPEROXIDE REDUCTASE"/>
    <property type="match status" value="1"/>
</dbReference>
<dbReference type="InterPro" id="IPR052924">
    <property type="entry name" value="OsmC/Ohr_hydroprdx_reductase"/>
</dbReference>
<dbReference type="PANTHER" id="PTHR35368">
    <property type="entry name" value="HYDROPEROXIDE REDUCTASE"/>
    <property type="match status" value="1"/>
</dbReference>
<dbReference type="InParanoid" id="A0A1Z5K9L0"/>
<sequence length="194" mass="21507">MNDTAGSQDNSEATAKKYTFNGCSDDENKSSVAVTFNTGHTMTTDLPLRMGGKDQAPQPVECLLAAWAGCTQATALFVSRQLMRDNKRSPLLERMEFVNITATRDERGALALAIHEDPPAQSRIQTLAGTIVVWPSFDEELLQLLQEQTELRCPVASMLSASGCRMNVEWINGDEKENRRSVFSRNRNKSNIPL</sequence>
<name>A0A1Z5K9L0_FISSO</name>
<keyword evidence="2" id="KW-1185">Reference proteome</keyword>
<accession>A0A1Z5K9L0</accession>
<dbReference type="InterPro" id="IPR003718">
    <property type="entry name" value="OsmC/Ohr_fam"/>
</dbReference>
<dbReference type="Gene3D" id="3.30.300.20">
    <property type="match status" value="1"/>
</dbReference>
<evidence type="ECO:0000313" key="2">
    <source>
        <dbReference type="Proteomes" id="UP000198406"/>
    </source>
</evidence>
<dbReference type="AlphaFoldDB" id="A0A1Z5K9L0"/>
<evidence type="ECO:0008006" key="3">
    <source>
        <dbReference type="Google" id="ProtNLM"/>
    </source>
</evidence>
<dbReference type="OrthoDB" id="2019818at2759"/>
<dbReference type="InterPro" id="IPR015946">
    <property type="entry name" value="KH_dom-like_a/b"/>
</dbReference>
<dbReference type="EMBL" id="BDSP01000191">
    <property type="protein sequence ID" value="GAX22937.1"/>
    <property type="molecule type" value="Genomic_DNA"/>
</dbReference>
<dbReference type="Pfam" id="PF02566">
    <property type="entry name" value="OsmC"/>
    <property type="match status" value="1"/>
</dbReference>
<dbReference type="Proteomes" id="UP000198406">
    <property type="component" value="Unassembled WGS sequence"/>
</dbReference>
<protein>
    <recommendedName>
        <fullName evidence="3">OsmC-like protein</fullName>
    </recommendedName>
</protein>
<organism evidence="1 2">
    <name type="scientific">Fistulifera solaris</name>
    <name type="common">Oleaginous diatom</name>
    <dbReference type="NCBI Taxonomy" id="1519565"/>
    <lineage>
        <taxon>Eukaryota</taxon>
        <taxon>Sar</taxon>
        <taxon>Stramenopiles</taxon>
        <taxon>Ochrophyta</taxon>
        <taxon>Bacillariophyta</taxon>
        <taxon>Bacillariophyceae</taxon>
        <taxon>Bacillariophycidae</taxon>
        <taxon>Naviculales</taxon>
        <taxon>Naviculaceae</taxon>
        <taxon>Fistulifera</taxon>
    </lineage>
</organism>
<evidence type="ECO:0000313" key="1">
    <source>
        <dbReference type="EMBL" id="GAX22937.1"/>
    </source>
</evidence>
<dbReference type="InterPro" id="IPR036102">
    <property type="entry name" value="OsmC/Ohrsf"/>
</dbReference>
<dbReference type="SUPFAM" id="SSF82784">
    <property type="entry name" value="OsmC-like"/>
    <property type="match status" value="1"/>
</dbReference>
<comment type="caution">
    <text evidence="1">The sequence shown here is derived from an EMBL/GenBank/DDBJ whole genome shotgun (WGS) entry which is preliminary data.</text>
</comment>
<proteinExistence type="predicted"/>
<gene>
    <name evidence="1" type="ORF">FisN_24Lh230</name>
</gene>
<reference evidence="1 2" key="1">
    <citation type="journal article" date="2015" name="Plant Cell">
        <title>Oil accumulation by the oleaginous diatom Fistulifera solaris as revealed by the genome and transcriptome.</title>
        <authorList>
            <person name="Tanaka T."/>
            <person name="Maeda Y."/>
            <person name="Veluchamy A."/>
            <person name="Tanaka M."/>
            <person name="Abida H."/>
            <person name="Marechal E."/>
            <person name="Bowler C."/>
            <person name="Muto M."/>
            <person name="Sunaga Y."/>
            <person name="Tanaka M."/>
            <person name="Yoshino T."/>
            <person name="Taniguchi T."/>
            <person name="Fukuda Y."/>
            <person name="Nemoto M."/>
            <person name="Matsumoto M."/>
            <person name="Wong P.S."/>
            <person name="Aburatani S."/>
            <person name="Fujibuchi W."/>
        </authorList>
    </citation>
    <scope>NUCLEOTIDE SEQUENCE [LARGE SCALE GENOMIC DNA]</scope>
    <source>
        <strain evidence="1 2">JPCC DA0580</strain>
    </source>
</reference>